<proteinExistence type="predicted"/>
<comment type="subcellular location">
    <subcellularLocation>
        <location evidence="1">Membrane</location>
        <topology evidence="1">Multi-pass membrane protein</topology>
    </subcellularLocation>
</comment>
<evidence type="ECO:0000256" key="4">
    <source>
        <dbReference type="ARBA" id="ARBA00023136"/>
    </source>
</evidence>
<dbReference type="SUPFAM" id="SSF52540">
    <property type="entry name" value="P-loop containing nucleoside triphosphate hydrolases"/>
    <property type="match status" value="1"/>
</dbReference>
<keyword evidence="4" id="KW-0472">Membrane</keyword>
<dbReference type="InterPro" id="IPR006073">
    <property type="entry name" value="GTP-bd"/>
</dbReference>
<dbReference type="InterPro" id="IPR021147">
    <property type="entry name" value="DUF697"/>
</dbReference>
<evidence type="ECO:0000256" key="1">
    <source>
        <dbReference type="ARBA" id="ARBA00004141"/>
    </source>
</evidence>
<evidence type="ECO:0000259" key="5">
    <source>
        <dbReference type="Pfam" id="PF01926"/>
    </source>
</evidence>
<dbReference type="PANTHER" id="PTHR11649">
    <property type="entry name" value="MSS1/TRME-RELATED GTP-BINDING PROTEIN"/>
    <property type="match status" value="1"/>
</dbReference>
<protein>
    <submittedName>
        <fullName evidence="6">DUF697 domain-containing protein</fullName>
    </submittedName>
</protein>
<gene>
    <name evidence="6" type="ORF">J0P97_11250</name>
</gene>
<dbReference type="Proteomes" id="UP000740605">
    <property type="component" value="Unassembled WGS sequence"/>
</dbReference>
<evidence type="ECO:0000256" key="2">
    <source>
        <dbReference type="ARBA" id="ARBA00022692"/>
    </source>
</evidence>
<keyword evidence="7" id="KW-1185">Reference proteome</keyword>
<dbReference type="Pfam" id="PF05128">
    <property type="entry name" value="DUF697"/>
    <property type="match status" value="1"/>
</dbReference>
<organism evidence="6 7">
    <name type="scientific">Microbacterium flavum</name>
    <dbReference type="NCBI Taxonomy" id="415216"/>
    <lineage>
        <taxon>Bacteria</taxon>
        <taxon>Bacillati</taxon>
        <taxon>Actinomycetota</taxon>
        <taxon>Actinomycetes</taxon>
        <taxon>Micrococcales</taxon>
        <taxon>Microbacteriaceae</taxon>
        <taxon>Microbacterium</taxon>
    </lineage>
</organism>
<keyword evidence="3" id="KW-1133">Transmembrane helix</keyword>
<dbReference type="Gene3D" id="3.40.50.300">
    <property type="entry name" value="P-loop containing nucleotide triphosphate hydrolases"/>
    <property type="match status" value="1"/>
</dbReference>
<sequence>MTKEPTPRPERLEIDEQPFLDATAEAKSKYGRFNLAIIGSSGVGKSSLVNAVFGRDWAKVGKGLPVTRGVQYFNDDSLGIWDVEGFEIGSQTPPAEQLRAHLDTISASPQTQQVSVVWYCVKANDDRLTPADIAMIRELDAQGLPVVLVLTKVDWIKNPITGQHGVAKGVEKFVEWLNEPVDPQTDLPIDIPYRSVILTSTQDKHGKGKGHGLGELVAETLALSPDNEKDAFRIAQRLNLPWKRELARPIIAAATTAAAGAAAVPVPIADAAILAPIQLGMMARIATIYDLEIKTMMSAGALAQVGAQLAGRALASSMLKLIPGAGSVMNAGVAGALTAATGEGWMRLCEQIHTGKVDVEKVSNSWSDFVPGFLDVVRKMAEQKLAKA</sequence>
<dbReference type="CDD" id="cd00882">
    <property type="entry name" value="Ras_like_GTPase"/>
    <property type="match status" value="1"/>
</dbReference>
<comment type="caution">
    <text evidence="6">The sequence shown here is derived from an EMBL/GenBank/DDBJ whole genome shotgun (WGS) entry which is preliminary data.</text>
</comment>
<dbReference type="Pfam" id="PF01926">
    <property type="entry name" value="MMR_HSR1"/>
    <property type="match status" value="1"/>
</dbReference>
<dbReference type="EMBL" id="JAFLHG010000010">
    <property type="protein sequence ID" value="MBT8798644.1"/>
    <property type="molecule type" value="Genomic_DNA"/>
</dbReference>
<name>A0ABS5XVV2_9MICO</name>
<evidence type="ECO:0000256" key="3">
    <source>
        <dbReference type="ARBA" id="ARBA00022989"/>
    </source>
</evidence>
<accession>A0ABS5XVV2</accession>
<reference evidence="6 7" key="1">
    <citation type="submission" date="2021-03" db="EMBL/GenBank/DDBJ databases">
        <title>Microbacterium pauli sp. nov., isolated from microfiltered milk.</title>
        <authorList>
            <person name="Bellassi P."/>
            <person name="Fontana A."/>
            <person name="Callegari M.L."/>
            <person name="Lorenzo M."/>
            <person name="Cappa F."/>
        </authorList>
    </citation>
    <scope>NUCLEOTIDE SEQUENCE [LARGE SCALE GENOMIC DNA]</scope>
    <source>
        <strain evidence="6 7">DSM 18909</strain>
    </source>
</reference>
<dbReference type="InterPro" id="IPR027417">
    <property type="entry name" value="P-loop_NTPase"/>
</dbReference>
<evidence type="ECO:0000313" key="7">
    <source>
        <dbReference type="Proteomes" id="UP000740605"/>
    </source>
</evidence>
<evidence type="ECO:0000313" key="6">
    <source>
        <dbReference type="EMBL" id="MBT8798644.1"/>
    </source>
</evidence>
<feature type="domain" description="G" evidence="5">
    <location>
        <begin position="35"/>
        <end position="152"/>
    </location>
</feature>
<dbReference type="PANTHER" id="PTHR11649:SF13">
    <property type="entry name" value="ENGB-TYPE G DOMAIN-CONTAINING PROTEIN"/>
    <property type="match status" value="1"/>
</dbReference>
<keyword evidence="2" id="KW-0812">Transmembrane</keyword>